<dbReference type="AlphaFoldDB" id="A0A4Q9WEK2"/>
<organism evidence="2 3">
    <name type="scientific">Staphylococcus lugdunensis</name>
    <dbReference type="NCBI Taxonomy" id="28035"/>
    <lineage>
        <taxon>Bacteria</taxon>
        <taxon>Bacillati</taxon>
        <taxon>Bacillota</taxon>
        <taxon>Bacilli</taxon>
        <taxon>Bacillales</taxon>
        <taxon>Staphylococcaceae</taxon>
        <taxon>Staphylococcus</taxon>
    </lineage>
</organism>
<protein>
    <submittedName>
        <fullName evidence="2">DUF4811 domain-containing protein</fullName>
    </submittedName>
</protein>
<dbReference type="EMBL" id="SCHB01000001">
    <property type="protein sequence ID" value="TBW73623.1"/>
    <property type="molecule type" value="Genomic_DNA"/>
</dbReference>
<accession>A0A4Q9WEK2</accession>
<gene>
    <name evidence="2" type="ORF">EQ812_02120</name>
</gene>
<dbReference type="Pfam" id="PF16069">
    <property type="entry name" value="DUF4811"/>
    <property type="match status" value="1"/>
</dbReference>
<keyword evidence="1" id="KW-1133">Transmembrane helix</keyword>
<dbReference type="GeneID" id="58091132"/>
<comment type="caution">
    <text evidence="2">The sequence shown here is derived from an EMBL/GenBank/DDBJ whole genome shotgun (WGS) entry which is preliminary data.</text>
</comment>
<feature type="transmembrane region" description="Helical" evidence="1">
    <location>
        <begin position="26"/>
        <end position="44"/>
    </location>
</feature>
<proteinExistence type="predicted"/>
<dbReference type="InterPro" id="IPR032083">
    <property type="entry name" value="DUF4811"/>
</dbReference>
<evidence type="ECO:0000313" key="3">
    <source>
        <dbReference type="Proteomes" id="UP000293637"/>
    </source>
</evidence>
<name>A0A4Q9WEK2_STALU</name>
<evidence type="ECO:0000313" key="2">
    <source>
        <dbReference type="EMBL" id="TBW73623.1"/>
    </source>
</evidence>
<evidence type="ECO:0000256" key="1">
    <source>
        <dbReference type="SAM" id="Phobius"/>
    </source>
</evidence>
<reference evidence="2 3" key="1">
    <citation type="journal article" date="2019" name="Sci. Transl. Med.">
        <title>Quorum sensing between bacterial species on the skin protects against epidermal injury in atopic dermatitis.</title>
        <authorList>
            <person name="Williams M.R."/>
        </authorList>
    </citation>
    <scope>NUCLEOTIDE SEQUENCE [LARGE SCALE GENOMIC DNA]</scope>
    <source>
        <strain evidence="2 3">E7</strain>
    </source>
</reference>
<keyword evidence="1" id="KW-0812">Transmembrane</keyword>
<sequence>MITLIILTIALFASWLLIPQKLSRYIIGSIVTFLFVVQIIGIVANMTQHFGMQKETIHESEKRIYSAANSKSPAQMLIANEIGNNSNNYVMVYKDNKDDTKATAHFKPKTTKEDISESTKKQAYYETSNDDNATLKNTKEYWVWKNKYYRYLFDFGKEDKELIKETSVVTVPDDTWVVLNAQEAKKLQKQQSKLTKNSQKKAKEAIQNKIITYKKEHPKASDKTIKAIAEKEQKRYITQQIKDMMK</sequence>
<dbReference type="RefSeq" id="WP_002492481.1">
    <property type="nucleotide sequence ID" value="NZ_AP021848.1"/>
</dbReference>
<keyword evidence="1" id="KW-0472">Membrane</keyword>
<dbReference type="Proteomes" id="UP000293637">
    <property type="component" value="Unassembled WGS sequence"/>
</dbReference>